<dbReference type="GO" id="GO:0005524">
    <property type="term" value="F:ATP binding"/>
    <property type="evidence" value="ECO:0007669"/>
    <property type="project" value="InterPro"/>
</dbReference>
<dbReference type="InterPro" id="IPR000719">
    <property type="entry name" value="Prot_kinase_dom"/>
</dbReference>
<feature type="domain" description="Protein kinase" evidence="2">
    <location>
        <begin position="1"/>
        <end position="108"/>
    </location>
</feature>
<sequence>MSTLFTIELLFLKIIKWRAFLPFRGDSAIAIYGITNNPKMPVSQDSNLKGLFGILSYIAPEVLYTNEKEYTQKSGIYLFRIIMSEVFTGYLSYHNIPHNGDLDQVKSM</sequence>
<dbReference type="Proteomes" id="UP000266673">
    <property type="component" value="Unassembled WGS sequence"/>
</dbReference>
<name>A0A397UV68_9GLOM</name>
<gene>
    <name evidence="3" type="ORF">C2G38_2204338</name>
    <name evidence="4" type="ORF">C2G38_2204339</name>
</gene>
<dbReference type="AlphaFoldDB" id="A0A397UV68"/>
<organism evidence="4 5">
    <name type="scientific">Gigaspora rosea</name>
    <dbReference type="NCBI Taxonomy" id="44941"/>
    <lineage>
        <taxon>Eukaryota</taxon>
        <taxon>Fungi</taxon>
        <taxon>Fungi incertae sedis</taxon>
        <taxon>Mucoromycota</taxon>
        <taxon>Glomeromycotina</taxon>
        <taxon>Glomeromycetes</taxon>
        <taxon>Diversisporales</taxon>
        <taxon>Gigasporaceae</taxon>
        <taxon>Gigaspora</taxon>
    </lineage>
</organism>
<protein>
    <recommendedName>
        <fullName evidence="2">Protein kinase domain-containing protein</fullName>
    </recommendedName>
</protein>
<accession>A0A397UV68</accession>
<keyword evidence="1" id="KW-0732">Signal</keyword>
<evidence type="ECO:0000313" key="3">
    <source>
        <dbReference type="EMBL" id="RIB11095.1"/>
    </source>
</evidence>
<dbReference type="GO" id="GO:0004672">
    <property type="term" value="F:protein kinase activity"/>
    <property type="evidence" value="ECO:0007669"/>
    <property type="project" value="InterPro"/>
</dbReference>
<reference evidence="4 5" key="1">
    <citation type="submission" date="2018-06" db="EMBL/GenBank/DDBJ databases">
        <title>Comparative genomics reveals the genomic features of Rhizophagus irregularis, R. cerebriforme, R. diaphanum and Gigaspora rosea, and their symbiotic lifestyle signature.</title>
        <authorList>
            <person name="Morin E."/>
            <person name="San Clemente H."/>
            <person name="Chen E.C.H."/>
            <person name="De La Providencia I."/>
            <person name="Hainaut M."/>
            <person name="Kuo A."/>
            <person name="Kohler A."/>
            <person name="Murat C."/>
            <person name="Tang N."/>
            <person name="Roy S."/>
            <person name="Loubradou J."/>
            <person name="Henrissat B."/>
            <person name="Grigoriev I.V."/>
            <person name="Corradi N."/>
            <person name="Roux C."/>
            <person name="Martin F.M."/>
        </authorList>
    </citation>
    <scope>NUCLEOTIDE SEQUENCE [LARGE SCALE GENOMIC DNA]</scope>
    <source>
        <strain evidence="4 5">DAOM 194757</strain>
    </source>
</reference>
<evidence type="ECO:0000256" key="1">
    <source>
        <dbReference type="SAM" id="SignalP"/>
    </source>
</evidence>
<dbReference type="EMBL" id="QKWP01001173">
    <property type="protein sequence ID" value="RIB11095.1"/>
    <property type="molecule type" value="Genomic_DNA"/>
</dbReference>
<dbReference type="SUPFAM" id="SSF56112">
    <property type="entry name" value="Protein kinase-like (PK-like)"/>
    <property type="match status" value="1"/>
</dbReference>
<dbReference type="EMBL" id="QKWP01001173">
    <property type="protein sequence ID" value="RIB11096.1"/>
    <property type="molecule type" value="Genomic_DNA"/>
</dbReference>
<dbReference type="PROSITE" id="PS50011">
    <property type="entry name" value="PROTEIN_KINASE_DOM"/>
    <property type="match status" value="1"/>
</dbReference>
<evidence type="ECO:0000313" key="4">
    <source>
        <dbReference type="EMBL" id="RIB11096.1"/>
    </source>
</evidence>
<keyword evidence="5" id="KW-1185">Reference proteome</keyword>
<proteinExistence type="predicted"/>
<dbReference type="InterPro" id="IPR011009">
    <property type="entry name" value="Kinase-like_dom_sf"/>
</dbReference>
<evidence type="ECO:0000313" key="5">
    <source>
        <dbReference type="Proteomes" id="UP000266673"/>
    </source>
</evidence>
<feature type="signal peptide" evidence="1">
    <location>
        <begin position="1"/>
        <end position="19"/>
    </location>
</feature>
<comment type="caution">
    <text evidence="4">The sequence shown here is derived from an EMBL/GenBank/DDBJ whole genome shotgun (WGS) entry which is preliminary data.</text>
</comment>
<feature type="chain" id="PRO_5033364816" description="Protein kinase domain-containing protein" evidence="1">
    <location>
        <begin position="20"/>
        <end position="108"/>
    </location>
</feature>
<dbReference type="Gene3D" id="1.10.510.10">
    <property type="entry name" value="Transferase(Phosphotransferase) domain 1"/>
    <property type="match status" value="1"/>
</dbReference>
<evidence type="ECO:0000259" key="2">
    <source>
        <dbReference type="PROSITE" id="PS50011"/>
    </source>
</evidence>